<dbReference type="InterPro" id="IPR036338">
    <property type="entry name" value="Aha1"/>
</dbReference>
<evidence type="ECO:0000256" key="1">
    <source>
        <dbReference type="ARBA" id="ARBA00006817"/>
    </source>
</evidence>
<feature type="region of interest" description="Disordered" evidence="2">
    <location>
        <begin position="160"/>
        <end position="186"/>
    </location>
</feature>
<dbReference type="GO" id="GO:0005829">
    <property type="term" value="C:cytosol"/>
    <property type="evidence" value="ECO:0007669"/>
    <property type="project" value="TreeGrafter"/>
</dbReference>
<dbReference type="GO" id="GO:0051087">
    <property type="term" value="F:protein-folding chaperone binding"/>
    <property type="evidence" value="ECO:0007669"/>
    <property type="project" value="InterPro"/>
</dbReference>
<dbReference type="Gene3D" id="3.15.10.20">
    <property type="entry name" value="Activator of Hsp90 ATPase Aha1, N-terminal domain"/>
    <property type="match status" value="1"/>
</dbReference>
<dbReference type="SUPFAM" id="SSF55961">
    <property type="entry name" value="Bet v1-like"/>
    <property type="match status" value="1"/>
</dbReference>
<dbReference type="AlphaFoldDB" id="A0A1X2G760"/>
<dbReference type="SUPFAM" id="SSF103111">
    <property type="entry name" value="Activator of Hsp90 ATPase, Aha1"/>
    <property type="match status" value="1"/>
</dbReference>
<name>A0A1X2G760_9FUNG</name>
<dbReference type="SMART" id="SM01000">
    <property type="entry name" value="Aha1_N"/>
    <property type="match status" value="1"/>
</dbReference>
<dbReference type="Pfam" id="PF08327">
    <property type="entry name" value="AHSA1"/>
    <property type="match status" value="1"/>
</dbReference>
<proteinExistence type="inferred from homology"/>
<dbReference type="GO" id="GO:0006457">
    <property type="term" value="P:protein folding"/>
    <property type="evidence" value="ECO:0007669"/>
    <property type="project" value="TreeGrafter"/>
</dbReference>
<dbReference type="Proteomes" id="UP000242146">
    <property type="component" value="Unassembled WGS sequence"/>
</dbReference>
<comment type="similarity">
    <text evidence="1">Belongs to the AHA1 family.</text>
</comment>
<reference evidence="4 5" key="1">
    <citation type="submission" date="2016-07" db="EMBL/GenBank/DDBJ databases">
        <title>Pervasive Adenine N6-methylation of Active Genes in Fungi.</title>
        <authorList>
            <consortium name="DOE Joint Genome Institute"/>
            <person name="Mondo S.J."/>
            <person name="Dannebaum R.O."/>
            <person name="Kuo R.C."/>
            <person name="Labutti K."/>
            <person name="Haridas S."/>
            <person name="Kuo A."/>
            <person name="Salamov A."/>
            <person name="Ahrendt S.R."/>
            <person name="Lipzen A."/>
            <person name="Sullivan W."/>
            <person name="Andreopoulos W.B."/>
            <person name="Clum A."/>
            <person name="Lindquist E."/>
            <person name="Daum C."/>
            <person name="Ramamoorthy G.K."/>
            <person name="Gryganskyi A."/>
            <person name="Culley D."/>
            <person name="Magnuson J.K."/>
            <person name="James T.Y."/>
            <person name="O'Malley M.A."/>
            <person name="Stajich J.E."/>
            <person name="Spatafora J.W."/>
            <person name="Visel A."/>
            <person name="Grigoriev I.V."/>
        </authorList>
    </citation>
    <scope>NUCLEOTIDE SEQUENCE [LARGE SCALE GENOMIC DNA]</scope>
    <source>
        <strain evidence="4 5">NRRL 3301</strain>
    </source>
</reference>
<accession>A0A1X2G760</accession>
<organism evidence="4 5">
    <name type="scientific">Hesseltinella vesiculosa</name>
    <dbReference type="NCBI Taxonomy" id="101127"/>
    <lineage>
        <taxon>Eukaryota</taxon>
        <taxon>Fungi</taxon>
        <taxon>Fungi incertae sedis</taxon>
        <taxon>Mucoromycota</taxon>
        <taxon>Mucoromycotina</taxon>
        <taxon>Mucoromycetes</taxon>
        <taxon>Mucorales</taxon>
        <taxon>Cunninghamellaceae</taxon>
        <taxon>Hesseltinella</taxon>
    </lineage>
</organism>
<dbReference type="GO" id="GO:0001671">
    <property type="term" value="F:ATPase activator activity"/>
    <property type="evidence" value="ECO:0007669"/>
    <property type="project" value="InterPro"/>
</dbReference>
<dbReference type="InterPro" id="IPR023393">
    <property type="entry name" value="START-like_dom_sf"/>
</dbReference>
<dbReference type="CDD" id="cd08892">
    <property type="entry name" value="SRPBCC_Aha1"/>
    <property type="match status" value="1"/>
</dbReference>
<comment type="caution">
    <text evidence="4">The sequence shown here is derived from an EMBL/GenBank/DDBJ whole genome shotgun (WGS) entry which is preliminary data.</text>
</comment>
<dbReference type="EMBL" id="MCGT01000036">
    <property type="protein sequence ID" value="ORX46803.1"/>
    <property type="molecule type" value="Genomic_DNA"/>
</dbReference>
<feature type="domain" description="Activator of Hsp90 ATPase AHSA1-like N-terminal" evidence="3">
    <location>
        <begin position="12"/>
        <end position="145"/>
    </location>
</feature>
<gene>
    <name evidence="4" type="ORF">DM01DRAFT_1339453</name>
</gene>
<dbReference type="STRING" id="101127.A0A1X2G760"/>
<sequence>MSNWKNVNNWVNKNCLPWSQKYFTEQFEGLKVEDQGAQVAITKMVETDGDVELCQRKGKLITIFDVRIQLAWKGVTKEGTEATGKIMIPEVAHDTEEDEYVFDITVDNETSEKQELRTLIKKKLVPELRSKLVAFSSDMVKNHSSDVYIESGKAAAQAGVTKERSNVTHINKSSTPSSTPDAPVSSQKINTTTVQDTIEFQTSAHELFETLLDAQRVTAWTRGPAKISKQVDAPFELFNGNVSGTILELVPDKKIVQSWRLRNWPAGHYSTVTMDFDQGSDGVTLQIKQTGVPLGEEETTRSNWNGYYWRSIKQTFGFGAVF</sequence>
<keyword evidence="5" id="KW-1185">Reference proteome</keyword>
<protein>
    <recommendedName>
        <fullName evidence="3">Activator of Hsp90 ATPase AHSA1-like N-terminal domain-containing protein</fullName>
    </recommendedName>
</protein>
<evidence type="ECO:0000313" key="4">
    <source>
        <dbReference type="EMBL" id="ORX46803.1"/>
    </source>
</evidence>
<dbReference type="OrthoDB" id="567237at2759"/>
<dbReference type="Pfam" id="PF09229">
    <property type="entry name" value="Aha1_N"/>
    <property type="match status" value="1"/>
</dbReference>
<dbReference type="InterPro" id="IPR013538">
    <property type="entry name" value="ASHA1/2-like_C"/>
</dbReference>
<evidence type="ECO:0000256" key="2">
    <source>
        <dbReference type="SAM" id="MobiDB-lite"/>
    </source>
</evidence>
<feature type="compositionally biased region" description="Polar residues" evidence="2">
    <location>
        <begin position="167"/>
        <end position="186"/>
    </location>
</feature>
<dbReference type="Gene3D" id="3.30.530.20">
    <property type="match status" value="1"/>
</dbReference>
<dbReference type="PANTHER" id="PTHR13009:SF22">
    <property type="entry name" value="LD43819P"/>
    <property type="match status" value="1"/>
</dbReference>
<evidence type="ECO:0000313" key="5">
    <source>
        <dbReference type="Proteomes" id="UP000242146"/>
    </source>
</evidence>
<dbReference type="PANTHER" id="PTHR13009">
    <property type="entry name" value="HEAT SHOCK PROTEIN 90 HSP90 CO-CHAPERONE AHA-1"/>
    <property type="match status" value="1"/>
</dbReference>
<dbReference type="InterPro" id="IPR015310">
    <property type="entry name" value="AHSA1-like_N"/>
</dbReference>
<evidence type="ECO:0000259" key="3">
    <source>
        <dbReference type="SMART" id="SM01000"/>
    </source>
</evidence>